<feature type="transmembrane region" description="Helical" evidence="1">
    <location>
        <begin position="43"/>
        <end position="65"/>
    </location>
</feature>
<keyword evidence="1" id="KW-0472">Membrane</keyword>
<dbReference type="PATRIC" id="fig|1117108.3.peg.5139"/>
<accession>S9SF54</accession>
<reference evidence="2 3" key="1">
    <citation type="submission" date="2013-05" db="EMBL/GenBank/DDBJ databases">
        <authorList>
            <person name="Strain E.A."/>
            <person name="Brown E."/>
            <person name="Allard M.W."/>
            <person name="Luo Y.L."/>
        </authorList>
    </citation>
    <scope>NUCLEOTIDE SEQUENCE [LARGE SCALE GENOMIC DNA]</scope>
    <source>
        <strain evidence="2 3">TS-15</strain>
    </source>
</reference>
<proteinExistence type="predicted"/>
<organism evidence="2 3">
    <name type="scientific">Paenibacillus alvei TS-15</name>
    <dbReference type="NCBI Taxonomy" id="1117108"/>
    <lineage>
        <taxon>Bacteria</taxon>
        <taxon>Bacillati</taxon>
        <taxon>Bacillota</taxon>
        <taxon>Bacilli</taxon>
        <taxon>Bacillales</taxon>
        <taxon>Paenibacillaceae</taxon>
        <taxon>Paenibacillus</taxon>
    </lineage>
</organism>
<sequence>MKSIYRYAAAESEAVTDRQISMMEQGQLQGTAYFYVPKQDSGFAFIFSILAGVCFISLLAGRWAVLS</sequence>
<keyword evidence="1" id="KW-0812">Transmembrane</keyword>
<protein>
    <submittedName>
        <fullName evidence="2">Uncharacterized protein</fullName>
    </submittedName>
</protein>
<keyword evidence="1" id="KW-1133">Transmembrane helix</keyword>
<evidence type="ECO:0000313" key="3">
    <source>
        <dbReference type="Proteomes" id="UP000015344"/>
    </source>
</evidence>
<name>S9SF54_PAEAL</name>
<gene>
    <name evidence="2" type="ORF">PAALTS15_24859</name>
</gene>
<dbReference type="AlphaFoldDB" id="S9SF54"/>
<dbReference type="EMBL" id="ATMT01000083">
    <property type="protein sequence ID" value="EPY04497.1"/>
    <property type="molecule type" value="Genomic_DNA"/>
</dbReference>
<dbReference type="RefSeq" id="WP_021262150.1">
    <property type="nucleotide sequence ID" value="NZ_ATMT01000083.1"/>
</dbReference>
<dbReference type="Proteomes" id="UP000015344">
    <property type="component" value="Unassembled WGS sequence"/>
</dbReference>
<comment type="caution">
    <text evidence="2">The sequence shown here is derived from an EMBL/GenBank/DDBJ whole genome shotgun (WGS) entry which is preliminary data.</text>
</comment>
<evidence type="ECO:0000313" key="2">
    <source>
        <dbReference type="EMBL" id="EPY04497.1"/>
    </source>
</evidence>
<evidence type="ECO:0000256" key="1">
    <source>
        <dbReference type="SAM" id="Phobius"/>
    </source>
</evidence>